<comment type="caution">
    <text evidence="2">The sequence shown here is derived from an EMBL/GenBank/DDBJ whole genome shotgun (WGS) entry which is preliminary data.</text>
</comment>
<evidence type="ECO:0000313" key="2">
    <source>
        <dbReference type="EMBL" id="KAG6775915.1"/>
    </source>
</evidence>
<evidence type="ECO:0000313" key="3">
    <source>
        <dbReference type="Proteomes" id="UP000886885"/>
    </source>
</evidence>
<dbReference type="Proteomes" id="UP000886885">
    <property type="component" value="Chromosome 5A"/>
</dbReference>
<feature type="region of interest" description="Disordered" evidence="1">
    <location>
        <begin position="1"/>
        <end position="25"/>
    </location>
</feature>
<sequence>MTHTTNHKPHLTSRSSKPVTSLSHTLPDLESCHTRAPQLRGARHFSFDEITKSSNNFSEANHIGSGGYRMISLSLFSYPAMVYRGMLPTGQLIAIKRCRQGANVGWNSTWRWKFYREFIIKIKNVVI</sequence>
<proteinExistence type="predicted"/>
<dbReference type="EMBL" id="JAAWWB010000009">
    <property type="protein sequence ID" value="KAG6775915.1"/>
    <property type="molecule type" value="Genomic_DNA"/>
</dbReference>
<evidence type="ECO:0000256" key="1">
    <source>
        <dbReference type="SAM" id="MobiDB-lite"/>
    </source>
</evidence>
<gene>
    <name evidence="2" type="ORF">POTOM_019414</name>
</gene>
<reference evidence="2" key="1">
    <citation type="journal article" date="2020" name="bioRxiv">
        <title>Hybrid origin of Populus tomentosa Carr. identified through genome sequencing and phylogenomic analysis.</title>
        <authorList>
            <person name="An X."/>
            <person name="Gao K."/>
            <person name="Chen Z."/>
            <person name="Li J."/>
            <person name="Yang X."/>
            <person name="Yang X."/>
            <person name="Zhou J."/>
            <person name="Guo T."/>
            <person name="Zhao T."/>
            <person name="Huang S."/>
            <person name="Miao D."/>
            <person name="Khan W.U."/>
            <person name="Rao P."/>
            <person name="Ye M."/>
            <person name="Lei B."/>
            <person name="Liao W."/>
            <person name="Wang J."/>
            <person name="Ji L."/>
            <person name="Li Y."/>
            <person name="Guo B."/>
            <person name="Mustafa N.S."/>
            <person name="Li S."/>
            <person name="Yun Q."/>
            <person name="Keller S.R."/>
            <person name="Mao J."/>
            <person name="Zhang R."/>
            <person name="Strauss S.H."/>
        </authorList>
    </citation>
    <scope>NUCLEOTIDE SEQUENCE</scope>
    <source>
        <strain evidence="2">GM15</strain>
        <tissue evidence="2">Leaf</tissue>
    </source>
</reference>
<feature type="compositionally biased region" description="Polar residues" evidence="1">
    <location>
        <begin position="12"/>
        <end position="24"/>
    </location>
</feature>
<accession>A0A8X8A7E6</accession>
<feature type="compositionally biased region" description="Basic residues" evidence="1">
    <location>
        <begin position="1"/>
        <end position="11"/>
    </location>
</feature>
<organism evidence="2 3">
    <name type="scientific">Populus tomentosa</name>
    <name type="common">Chinese white poplar</name>
    <dbReference type="NCBI Taxonomy" id="118781"/>
    <lineage>
        <taxon>Eukaryota</taxon>
        <taxon>Viridiplantae</taxon>
        <taxon>Streptophyta</taxon>
        <taxon>Embryophyta</taxon>
        <taxon>Tracheophyta</taxon>
        <taxon>Spermatophyta</taxon>
        <taxon>Magnoliopsida</taxon>
        <taxon>eudicotyledons</taxon>
        <taxon>Gunneridae</taxon>
        <taxon>Pentapetalae</taxon>
        <taxon>rosids</taxon>
        <taxon>fabids</taxon>
        <taxon>Malpighiales</taxon>
        <taxon>Salicaceae</taxon>
        <taxon>Saliceae</taxon>
        <taxon>Populus</taxon>
    </lineage>
</organism>
<protein>
    <submittedName>
        <fullName evidence="2">Uncharacterized protein</fullName>
    </submittedName>
</protein>
<name>A0A8X8A7E6_POPTO</name>
<keyword evidence="3" id="KW-1185">Reference proteome</keyword>
<dbReference type="AlphaFoldDB" id="A0A8X8A7E6"/>